<protein>
    <submittedName>
        <fullName evidence="1">Uncharacterized protein</fullName>
    </submittedName>
</protein>
<dbReference type="Proteomes" id="UP000245838">
    <property type="component" value="Chromosome sggmmb4_Chromosome"/>
</dbReference>
<sequence length="52" mass="5925">MTEDALAKATGTKDKELFLIDGATHIETYWVPKYVDQAMQKLDVFSFSDKNI</sequence>
<name>A0A193QKD8_SODGM</name>
<proteinExistence type="predicted"/>
<gene>
    <name evidence="1" type="ORF">SGGMMB4_03552</name>
</gene>
<evidence type="ECO:0000313" key="2">
    <source>
        <dbReference type="Proteomes" id="UP000245838"/>
    </source>
</evidence>
<reference evidence="1 2" key="1">
    <citation type="submission" date="2015-05" db="EMBL/GenBank/DDBJ databases">
        <authorList>
            <person name="Goodhead I."/>
        </authorList>
    </citation>
    <scope>NUCLEOTIDE SEQUENCE [LARGE SCALE GENOMIC DNA]</scope>
    <source>
        <strain evidence="2">morsitans</strain>
    </source>
</reference>
<organism evidence="1 2">
    <name type="scientific">Sodalis glossinidius (strain morsitans)</name>
    <dbReference type="NCBI Taxonomy" id="343509"/>
    <lineage>
        <taxon>Bacteria</taxon>
        <taxon>Pseudomonadati</taxon>
        <taxon>Pseudomonadota</taxon>
        <taxon>Gammaproteobacteria</taxon>
        <taxon>Enterobacterales</taxon>
        <taxon>Bruguierivoracaceae</taxon>
        <taxon>Sodalis</taxon>
    </lineage>
</organism>
<accession>A0A193QKD8</accession>
<dbReference type="EMBL" id="LN854557">
    <property type="protein sequence ID" value="CRL45636.1"/>
    <property type="molecule type" value="Genomic_DNA"/>
</dbReference>
<evidence type="ECO:0000313" key="1">
    <source>
        <dbReference type="EMBL" id="CRL45636.1"/>
    </source>
</evidence>
<dbReference type="AlphaFoldDB" id="A0A193QKD8"/>